<dbReference type="Proteomes" id="UP000667349">
    <property type="component" value="Unassembled WGS sequence"/>
</dbReference>
<comment type="similarity">
    <text evidence="2">Belongs to the COMM domain-containing protein 3 family.</text>
</comment>
<gene>
    <name evidence="4" type="primary">Commd3</name>
    <name evidence="4" type="ORF">G6Z75_0006500</name>
</gene>
<dbReference type="PROSITE" id="PS51269">
    <property type="entry name" value="COMM"/>
    <property type="match status" value="1"/>
</dbReference>
<keyword evidence="5" id="KW-1185">Reference proteome</keyword>
<dbReference type="InterPro" id="IPR037355">
    <property type="entry name" value="COMMD3"/>
</dbReference>
<evidence type="ECO:0000259" key="3">
    <source>
        <dbReference type="PROSITE" id="PS51269"/>
    </source>
</evidence>
<accession>A0A836FBA9</accession>
<proteinExistence type="inferred from homology"/>
<dbReference type="PANTHER" id="PTHR31159">
    <property type="entry name" value="COMM DOMAIN-CONTAINING PROTEIN 3"/>
    <property type="match status" value="1"/>
</dbReference>
<name>A0A836FBA9_9HYME</name>
<protein>
    <recommendedName>
        <fullName evidence="1">COMM domain-containing protein 3</fullName>
    </recommendedName>
</protein>
<dbReference type="PANTHER" id="PTHR31159:SF1">
    <property type="entry name" value="COMM DOMAIN-CONTAINING PROTEIN 3"/>
    <property type="match status" value="1"/>
</dbReference>
<dbReference type="GO" id="GO:0006814">
    <property type="term" value="P:sodium ion transport"/>
    <property type="evidence" value="ECO:0007669"/>
    <property type="project" value="InterPro"/>
</dbReference>
<dbReference type="Pfam" id="PF21672">
    <property type="entry name" value="COMM_HN"/>
    <property type="match status" value="1"/>
</dbReference>
<dbReference type="AlphaFoldDB" id="A0A836FBA9"/>
<feature type="non-terminal residue" evidence="4">
    <location>
        <position position="1"/>
    </location>
</feature>
<dbReference type="InterPro" id="IPR017920">
    <property type="entry name" value="COMM"/>
</dbReference>
<organism evidence="4 5">
    <name type="scientific">Acromyrmex insinuator</name>
    <dbReference type="NCBI Taxonomy" id="230686"/>
    <lineage>
        <taxon>Eukaryota</taxon>
        <taxon>Metazoa</taxon>
        <taxon>Ecdysozoa</taxon>
        <taxon>Arthropoda</taxon>
        <taxon>Hexapoda</taxon>
        <taxon>Insecta</taxon>
        <taxon>Pterygota</taxon>
        <taxon>Neoptera</taxon>
        <taxon>Endopterygota</taxon>
        <taxon>Hymenoptera</taxon>
        <taxon>Apocrita</taxon>
        <taxon>Aculeata</taxon>
        <taxon>Formicoidea</taxon>
        <taxon>Formicidae</taxon>
        <taxon>Myrmicinae</taxon>
        <taxon>Acromyrmex</taxon>
    </lineage>
</organism>
<evidence type="ECO:0000256" key="1">
    <source>
        <dbReference type="ARBA" id="ARBA00016548"/>
    </source>
</evidence>
<sequence>LYILKSVLILYYEMELAKEIVDGLANIQNSNILPEEAFLQLLDIIMLYISKNNNGKSIATVHPSKSDLIKAAVVNVSCLFIEAARHDYDEESLKHFLHNEHINGHRIEMLCSTYINNKQNIQTQLELTGNSLPHIVDIDWRLHHCVKISTRFTNVPIYNIRISTKECNQVRHVIFTCTIQQLQELVYKLKDAIRHIEKMSNI</sequence>
<feature type="non-terminal residue" evidence="4">
    <location>
        <position position="202"/>
    </location>
</feature>
<reference evidence="4" key="1">
    <citation type="submission" date="2020-02" db="EMBL/GenBank/DDBJ databases">
        <title>Relaxed selection underlies rapid genomic changes in the transitions from sociality to social parasitism in ants.</title>
        <authorList>
            <person name="Bi X."/>
        </authorList>
    </citation>
    <scope>NUCLEOTIDE SEQUENCE</scope>
    <source>
        <strain evidence="4">BGI-DK2013a</strain>
        <tissue evidence="4">Whole body</tissue>
    </source>
</reference>
<evidence type="ECO:0000256" key="2">
    <source>
        <dbReference type="ARBA" id="ARBA00093469"/>
    </source>
</evidence>
<evidence type="ECO:0000313" key="4">
    <source>
        <dbReference type="EMBL" id="KAG5315808.1"/>
    </source>
</evidence>
<dbReference type="EMBL" id="JAANHZ010000106">
    <property type="protein sequence ID" value="KAG5315808.1"/>
    <property type="molecule type" value="Genomic_DNA"/>
</dbReference>
<evidence type="ECO:0000313" key="5">
    <source>
        <dbReference type="Proteomes" id="UP000667349"/>
    </source>
</evidence>
<dbReference type="Pfam" id="PF07258">
    <property type="entry name" value="COMM_domain"/>
    <property type="match status" value="1"/>
</dbReference>
<comment type="caution">
    <text evidence="4">The sequence shown here is derived from an EMBL/GenBank/DDBJ whole genome shotgun (WGS) entry which is preliminary data.</text>
</comment>
<feature type="domain" description="COMM" evidence="3">
    <location>
        <begin position="134"/>
        <end position="200"/>
    </location>
</feature>